<evidence type="ECO:0000256" key="1">
    <source>
        <dbReference type="ARBA" id="ARBA00004141"/>
    </source>
</evidence>
<keyword evidence="4 12" id="KW-0812">Transmembrane</keyword>
<proteinExistence type="predicted"/>
<feature type="transmembrane region" description="Helical" evidence="12">
    <location>
        <begin position="60"/>
        <end position="80"/>
    </location>
</feature>
<keyword evidence="5" id="KW-0631">Potassium channel</keyword>
<evidence type="ECO:0000256" key="5">
    <source>
        <dbReference type="ARBA" id="ARBA00022826"/>
    </source>
</evidence>
<feature type="transmembrane region" description="Helical" evidence="12">
    <location>
        <begin position="209"/>
        <end position="232"/>
    </location>
</feature>
<dbReference type="EMBL" id="CP060139">
    <property type="protein sequence ID" value="QNR24493.1"/>
    <property type="molecule type" value="Genomic_DNA"/>
</dbReference>
<evidence type="ECO:0000256" key="6">
    <source>
        <dbReference type="ARBA" id="ARBA00022882"/>
    </source>
</evidence>
<reference evidence="14 15" key="1">
    <citation type="submission" date="2020-08" db="EMBL/GenBank/DDBJ databases">
        <title>Croceimicrobium hydrocarbonivorans gen. nov., sp. nov., a novel marine bacterium isolated from a bacterial consortium that degrades polyethylene terephthalate.</title>
        <authorList>
            <person name="Liu R."/>
        </authorList>
    </citation>
    <scope>NUCLEOTIDE SEQUENCE [LARGE SCALE GENOMIC DNA]</scope>
    <source>
        <strain evidence="14 15">A20-9</strain>
    </source>
</reference>
<evidence type="ECO:0000256" key="7">
    <source>
        <dbReference type="ARBA" id="ARBA00022958"/>
    </source>
</evidence>
<evidence type="ECO:0000256" key="12">
    <source>
        <dbReference type="SAM" id="Phobius"/>
    </source>
</evidence>
<evidence type="ECO:0000313" key="15">
    <source>
        <dbReference type="Proteomes" id="UP000516305"/>
    </source>
</evidence>
<keyword evidence="7" id="KW-0630">Potassium</keyword>
<dbReference type="GO" id="GO:0001508">
    <property type="term" value="P:action potential"/>
    <property type="evidence" value="ECO:0007669"/>
    <property type="project" value="TreeGrafter"/>
</dbReference>
<feature type="transmembrane region" description="Helical" evidence="12">
    <location>
        <begin position="92"/>
        <end position="117"/>
    </location>
</feature>
<keyword evidence="11" id="KW-0407">Ion channel</keyword>
<evidence type="ECO:0000256" key="10">
    <source>
        <dbReference type="ARBA" id="ARBA00023136"/>
    </source>
</evidence>
<evidence type="ECO:0000256" key="9">
    <source>
        <dbReference type="ARBA" id="ARBA00023065"/>
    </source>
</evidence>
<evidence type="ECO:0000256" key="11">
    <source>
        <dbReference type="ARBA" id="ARBA00023303"/>
    </source>
</evidence>
<feature type="transmembrane region" description="Helical" evidence="12">
    <location>
        <begin position="30"/>
        <end position="48"/>
    </location>
</feature>
<dbReference type="InterPro" id="IPR005821">
    <property type="entry name" value="Ion_trans_dom"/>
</dbReference>
<dbReference type="AlphaFoldDB" id="A0A7H0VFJ5"/>
<organism evidence="14 15">
    <name type="scientific">Croceimicrobium hydrocarbonivorans</name>
    <dbReference type="NCBI Taxonomy" id="2761580"/>
    <lineage>
        <taxon>Bacteria</taxon>
        <taxon>Pseudomonadati</taxon>
        <taxon>Bacteroidota</taxon>
        <taxon>Flavobacteriia</taxon>
        <taxon>Flavobacteriales</taxon>
        <taxon>Owenweeksiaceae</taxon>
        <taxon>Croceimicrobium</taxon>
    </lineage>
</organism>
<accession>A0A7H0VFJ5</accession>
<keyword evidence="10 12" id="KW-0472">Membrane</keyword>
<keyword evidence="6" id="KW-0851">Voltage-gated channel</keyword>
<dbReference type="InterPro" id="IPR027359">
    <property type="entry name" value="Volt_channel_dom_sf"/>
</dbReference>
<dbReference type="PANTHER" id="PTHR11537:SF254">
    <property type="entry name" value="POTASSIUM VOLTAGE-GATED CHANNEL PROTEIN SHAB"/>
    <property type="match status" value="1"/>
</dbReference>
<name>A0A7H0VFJ5_9FLAO</name>
<dbReference type="Proteomes" id="UP000516305">
    <property type="component" value="Chromosome"/>
</dbReference>
<comment type="subcellular location">
    <subcellularLocation>
        <location evidence="1">Membrane</location>
        <topology evidence="1">Multi-pass membrane protein</topology>
    </subcellularLocation>
</comment>
<dbReference type="KEGG" id="chyd:H4K34_01225"/>
<dbReference type="RefSeq" id="WP_210759020.1">
    <property type="nucleotide sequence ID" value="NZ_CP060139.1"/>
</dbReference>
<keyword evidence="8 12" id="KW-1133">Transmembrane helix</keyword>
<evidence type="ECO:0000313" key="14">
    <source>
        <dbReference type="EMBL" id="QNR24493.1"/>
    </source>
</evidence>
<evidence type="ECO:0000259" key="13">
    <source>
        <dbReference type="Pfam" id="PF00520"/>
    </source>
</evidence>
<keyword evidence="15" id="KW-1185">Reference proteome</keyword>
<evidence type="ECO:0000256" key="2">
    <source>
        <dbReference type="ARBA" id="ARBA00022448"/>
    </source>
</evidence>
<dbReference type="SUPFAM" id="SSF81324">
    <property type="entry name" value="Voltage-gated potassium channels"/>
    <property type="match status" value="1"/>
</dbReference>
<dbReference type="Gene3D" id="1.20.120.350">
    <property type="entry name" value="Voltage-gated potassium channels. Chain C"/>
    <property type="match status" value="1"/>
</dbReference>
<evidence type="ECO:0000256" key="3">
    <source>
        <dbReference type="ARBA" id="ARBA00022538"/>
    </source>
</evidence>
<evidence type="ECO:0000256" key="4">
    <source>
        <dbReference type="ARBA" id="ARBA00022692"/>
    </source>
</evidence>
<dbReference type="InterPro" id="IPR028325">
    <property type="entry name" value="VG_K_chnl"/>
</dbReference>
<keyword evidence="9" id="KW-0406">Ion transport</keyword>
<feature type="domain" description="Ion transport" evidence="13">
    <location>
        <begin position="27"/>
        <end position="243"/>
    </location>
</feature>
<dbReference type="GO" id="GO:0005249">
    <property type="term" value="F:voltage-gated potassium channel activity"/>
    <property type="evidence" value="ECO:0007669"/>
    <property type="project" value="InterPro"/>
</dbReference>
<gene>
    <name evidence="14" type="ORF">H4K34_01225</name>
</gene>
<feature type="transmembrane region" description="Helical" evidence="12">
    <location>
        <begin position="153"/>
        <end position="174"/>
    </location>
</feature>
<sequence length="273" mass="30703">MLEPAEKDWRKKWYHIIFESDTPAGRRFDVLLLIAILSSLLVIMLESVPKLRAQYQEQFVMLEWFFTVLFSIEYLVRLAIVKRPITYVWSFYGIIDLVSTLPSYLAMVLGGAQYFIVIRSLRLLRVFRVLKMVRFIGEANVLGTALRASRHKIAVFLIAVICINFIMGTVMYLVEGPENGFKSIPVSIYWCIVTLTTVGYGDISPATPLGQFIASVIMIMGYGVIAVPTGIVTSEITRSQSKEESSNSKSCSNCNAEGLPMQAKYCQHCGAEL</sequence>
<evidence type="ECO:0000256" key="8">
    <source>
        <dbReference type="ARBA" id="ARBA00022989"/>
    </source>
</evidence>
<keyword evidence="3" id="KW-0633">Potassium transport</keyword>
<dbReference type="PRINTS" id="PR00169">
    <property type="entry name" value="KCHANNEL"/>
</dbReference>
<keyword evidence="2" id="KW-0813">Transport</keyword>
<dbReference type="Gene3D" id="1.10.287.70">
    <property type="match status" value="1"/>
</dbReference>
<dbReference type="Pfam" id="PF00520">
    <property type="entry name" value="Ion_trans"/>
    <property type="match status" value="1"/>
</dbReference>
<feature type="transmembrane region" description="Helical" evidence="12">
    <location>
        <begin position="186"/>
        <end position="203"/>
    </location>
</feature>
<dbReference type="PANTHER" id="PTHR11537">
    <property type="entry name" value="VOLTAGE-GATED POTASSIUM CHANNEL"/>
    <property type="match status" value="1"/>
</dbReference>
<protein>
    <submittedName>
        <fullName evidence="14">Ion transporter</fullName>
    </submittedName>
</protein>
<dbReference type="GO" id="GO:0008076">
    <property type="term" value="C:voltage-gated potassium channel complex"/>
    <property type="evidence" value="ECO:0007669"/>
    <property type="project" value="InterPro"/>
</dbReference>